<dbReference type="Proteomes" id="UP000663855">
    <property type="component" value="Unassembled WGS sequence"/>
</dbReference>
<name>A0A816FDT5_9BILA</name>
<evidence type="ECO:0000313" key="5">
    <source>
        <dbReference type="EMBL" id="CAF4962767.1"/>
    </source>
</evidence>
<gene>
    <name evidence="4" type="ORF">BYL167_LOCUS18545</name>
    <name evidence="2" type="ORF">CJN711_LOCUS32412</name>
    <name evidence="5" type="ORF">GIL414_LOCUS54954</name>
    <name evidence="3" type="ORF">KQP761_LOCUS31872</name>
</gene>
<proteinExistence type="predicted"/>
<dbReference type="EMBL" id="CAJNOV010015532">
    <property type="protein sequence ID" value="CAF1575739.1"/>
    <property type="molecule type" value="Genomic_DNA"/>
</dbReference>
<evidence type="ECO:0000313" key="4">
    <source>
        <dbReference type="EMBL" id="CAF4089925.1"/>
    </source>
</evidence>
<dbReference type="Proteomes" id="UP000681720">
    <property type="component" value="Unassembled WGS sequence"/>
</dbReference>
<dbReference type="EMBL" id="CAJNOW010017772">
    <property type="protein sequence ID" value="CAF1660250.1"/>
    <property type="molecule type" value="Genomic_DNA"/>
</dbReference>
<evidence type="ECO:0000313" key="2">
    <source>
        <dbReference type="EMBL" id="CAF1575739.1"/>
    </source>
</evidence>
<dbReference type="Proteomes" id="UP000663834">
    <property type="component" value="Unassembled WGS sequence"/>
</dbReference>
<keyword evidence="1" id="KW-0732">Signal</keyword>
<dbReference type="OrthoDB" id="9982313at2759"/>
<protein>
    <submittedName>
        <fullName evidence="3">Uncharacterized protein</fullName>
    </submittedName>
</protein>
<reference evidence="3" key="1">
    <citation type="submission" date="2021-02" db="EMBL/GenBank/DDBJ databases">
        <authorList>
            <person name="Nowell W R."/>
        </authorList>
    </citation>
    <scope>NUCLEOTIDE SEQUENCE</scope>
</reference>
<sequence>MNTITIFLTISAALLTVTLSADAPNWLGIYDVDDSCNQAECCCLSEQTTISKAENSQLLVTANVAGVPCQQQLNGSTTISVLLPIPQDKSGFQITTNFLGTYNRFTLSADSQYIAHVNLQSPRCSGMAHRVVSNWLGTFNVDDSCNQAECCCLSEQATISKLSDTQLLVKARVAGEPCRAQLNGSTTIEVPIPMPQDKNGFQITTNFLGTNNRFTLTYDNQYVANVNLQYPRCSGMGRRSS</sequence>
<evidence type="ECO:0000256" key="1">
    <source>
        <dbReference type="SAM" id="SignalP"/>
    </source>
</evidence>
<evidence type="ECO:0000313" key="6">
    <source>
        <dbReference type="Proteomes" id="UP000663834"/>
    </source>
</evidence>
<dbReference type="EMBL" id="CAJOBH010007637">
    <property type="protein sequence ID" value="CAF4089925.1"/>
    <property type="molecule type" value="Genomic_DNA"/>
</dbReference>
<accession>A0A816FDT5</accession>
<feature type="chain" id="PRO_5036412838" evidence="1">
    <location>
        <begin position="21"/>
        <end position="241"/>
    </location>
</feature>
<organism evidence="3 6">
    <name type="scientific">Rotaria magnacalcarata</name>
    <dbReference type="NCBI Taxonomy" id="392030"/>
    <lineage>
        <taxon>Eukaryota</taxon>
        <taxon>Metazoa</taxon>
        <taxon>Spiralia</taxon>
        <taxon>Gnathifera</taxon>
        <taxon>Rotifera</taxon>
        <taxon>Eurotatoria</taxon>
        <taxon>Bdelloidea</taxon>
        <taxon>Philodinida</taxon>
        <taxon>Philodinidae</taxon>
        <taxon>Rotaria</taxon>
    </lineage>
</organism>
<evidence type="ECO:0000313" key="3">
    <source>
        <dbReference type="EMBL" id="CAF1660250.1"/>
    </source>
</evidence>
<dbReference type="EMBL" id="CAJOBJ010193876">
    <property type="protein sequence ID" value="CAF4962767.1"/>
    <property type="molecule type" value="Genomic_DNA"/>
</dbReference>
<dbReference type="AlphaFoldDB" id="A0A816FDT5"/>
<comment type="caution">
    <text evidence="3">The sequence shown here is derived from an EMBL/GenBank/DDBJ whole genome shotgun (WGS) entry which is preliminary data.</text>
</comment>
<dbReference type="Proteomes" id="UP000681967">
    <property type="component" value="Unassembled WGS sequence"/>
</dbReference>
<feature type="signal peptide" evidence="1">
    <location>
        <begin position="1"/>
        <end position="20"/>
    </location>
</feature>